<proteinExistence type="predicted"/>
<evidence type="ECO:0000313" key="2">
    <source>
        <dbReference type="EMBL" id="GGL37148.1"/>
    </source>
</evidence>
<dbReference type="InterPro" id="IPR003583">
    <property type="entry name" value="Hlx-hairpin-Hlx_DNA-bd_motif"/>
</dbReference>
<dbReference type="AlphaFoldDB" id="A0A830F409"/>
<dbReference type="SUPFAM" id="SSF53098">
    <property type="entry name" value="Ribonuclease H-like"/>
    <property type="match status" value="1"/>
</dbReference>
<dbReference type="InterPro" id="IPR012337">
    <property type="entry name" value="RNaseH-like_sf"/>
</dbReference>
<comment type="caution">
    <text evidence="2">The sequence shown here is derived from an EMBL/GenBank/DDBJ whole genome shotgun (WGS) entry which is preliminary data.</text>
</comment>
<feature type="domain" description="Helix-hairpin-helix DNA-binding motif class 1" evidence="1">
    <location>
        <begin position="247"/>
        <end position="266"/>
    </location>
</feature>
<dbReference type="InterPro" id="IPR038720">
    <property type="entry name" value="YprB_RNase_H-like_dom"/>
</dbReference>
<feature type="domain" description="Helix-hairpin-helix DNA-binding motif class 1" evidence="1">
    <location>
        <begin position="214"/>
        <end position="233"/>
    </location>
</feature>
<dbReference type="Pfam" id="PF14520">
    <property type="entry name" value="HHH_5"/>
    <property type="match status" value="1"/>
</dbReference>
<dbReference type="Gene3D" id="1.10.150.20">
    <property type="entry name" value="5' to 3' exonuclease, C-terminal subdomain"/>
    <property type="match status" value="1"/>
</dbReference>
<dbReference type="RefSeq" id="WP_188883693.1">
    <property type="nucleotide sequence ID" value="NZ_BMPF01000003.1"/>
</dbReference>
<gene>
    <name evidence="2" type="ORF">GCM10009037_20870</name>
</gene>
<dbReference type="GO" id="GO:0006281">
    <property type="term" value="P:DNA repair"/>
    <property type="evidence" value="ECO:0007669"/>
    <property type="project" value="InterPro"/>
</dbReference>
<dbReference type="Gene3D" id="3.30.420.10">
    <property type="entry name" value="Ribonuclease H-like superfamily/Ribonuclease H"/>
    <property type="match status" value="1"/>
</dbReference>
<evidence type="ECO:0000313" key="3">
    <source>
        <dbReference type="Proteomes" id="UP000628840"/>
    </source>
</evidence>
<reference evidence="2 3" key="1">
    <citation type="journal article" date="2019" name="Int. J. Syst. Evol. Microbiol.">
        <title>The Global Catalogue of Microorganisms (GCM) 10K type strain sequencing project: providing services to taxonomists for standard genome sequencing and annotation.</title>
        <authorList>
            <consortium name="The Broad Institute Genomics Platform"/>
            <consortium name="The Broad Institute Genome Sequencing Center for Infectious Disease"/>
            <person name="Wu L."/>
            <person name="Ma J."/>
        </authorList>
    </citation>
    <scope>NUCLEOTIDE SEQUENCE [LARGE SCALE GENOMIC DNA]</scope>
    <source>
        <strain evidence="2 3">JCM 19585</strain>
    </source>
</reference>
<name>A0A830F409_9EURY</name>
<dbReference type="EMBL" id="BMPF01000003">
    <property type="protein sequence ID" value="GGL37148.1"/>
    <property type="molecule type" value="Genomic_DNA"/>
</dbReference>
<dbReference type="Pfam" id="PF13482">
    <property type="entry name" value="RNase_H_2"/>
    <property type="match status" value="1"/>
</dbReference>
<dbReference type="SUPFAM" id="SSF158702">
    <property type="entry name" value="Sec63 N-terminal domain-like"/>
    <property type="match status" value="1"/>
</dbReference>
<keyword evidence="3" id="KW-1185">Reference proteome</keyword>
<dbReference type="Proteomes" id="UP000628840">
    <property type="component" value="Unassembled WGS sequence"/>
</dbReference>
<organism evidence="2 3">
    <name type="scientific">Halarchaeum grantii</name>
    <dbReference type="NCBI Taxonomy" id="1193105"/>
    <lineage>
        <taxon>Archaea</taxon>
        <taxon>Methanobacteriati</taxon>
        <taxon>Methanobacteriota</taxon>
        <taxon>Stenosarchaea group</taxon>
        <taxon>Halobacteria</taxon>
        <taxon>Halobacteriales</taxon>
        <taxon>Halobacteriaceae</taxon>
    </lineage>
</organism>
<dbReference type="SMART" id="SM00278">
    <property type="entry name" value="HhH1"/>
    <property type="match status" value="2"/>
</dbReference>
<protein>
    <recommendedName>
        <fullName evidence="1">Helix-hairpin-helix DNA-binding motif class 1 domain-containing protein</fullName>
    </recommendedName>
</protein>
<dbReference type="OrthoDB" id="50367at2157"/>
<sequence>MAPASSTAASGDGAREPGSVASCDLLALDSGFVLDGGRERVRDAVAYFEPDAVLLVGDDPRAPSVLAQQLDADLPTLQPARATGLTVREVGDVQVAVAGDADALAGLAARESEGDLDAATETYVLTDLLSLETSLTALETRLVGRDAYERALADAPGSYTHVSTGLPSGYAHEWGDLRVRGGGGDLDDPGTPLPCLTLRADGVVSTRTLDPDKLGLRALSGVGRSRARRLRDAGYRTRAAVADATSDDLEAVDGIGASTAESIARSAEAFAEGRVVRPADSDDAAFPSREPIHVDIETDGLDPSIVWLIGAYDAASDEYRDFVQRDPEDPAGALTAFMAWYVAEGDGRPLVAYNGWRFDFDVLREHLRAHAPEFLADWEDAYTFDPYAWAVREGNAVLPGRTNALADVAGALGWDGDDTGLSGATVARQYRRWMAAQSDETELDWTAHRAYCEDDVRALAFVYEHLRAADRETTDDTVQRSLTDW</sequence>
<accession>A0A830F409</accession>
<evidence type="ECO:0000259" key="1">
    <source>
        <dbReference type="SMART" id="SM00278"/>
    </source>
</evidence>
<dbReference type="GO" id="GO:0003677">
    <property type="term" value="F:DNA binding"/>
    <property type="evidence" value="ECO:0007669"/>
    <property type="project" value="InterPro"/>
</dbReference>
<dbReference type="InterPro" id="IPR036397">
    <property type="entry name" value="RNaseH_sf"/>
</dbReference>